<protein>
    <submittedName>
        <fullName evidence="6">Mycofactocin system transcriptional regulator</fullName>
    </submittedName>
</protein>
<dbReference type="SUPFAM" id="SSF46689">
    <property type="entry name" value="Homeodomain-like"/>
    <property type="match status" value="1"/>
</dbReference>
<dbReference type="PRINTS" id="PR00455">
    <property type="entry name" value="HTHTETR"/>
</dbReference>
<evidence type="ECO:0000256" key="1">
    <source>
        <dbReference type="ARBA" id="ARBA00023015"/>
    </source>
</evidence>
<sequence>MVDDSARRQGRPVVTTHAAIEQAAFRLFAERGFEGTTLDAIADEVGVGRRTLFRYYRSKNDIPWGRFDLTLARFRHLLADAPADEPLWRGVHRAVRAFNEFPPAADPTHVDRMRLILRTPALQAHSVLRYAEWRQVIAEHVAARTGARPGDLLPQTVGQVSLALALAAYDVWLDDPARSLPDLVDAAMLTLRAHLDPTT</sequence>
<evidence type="ECO:0000256" key="3">
    <source>
        <dbReference type="ARBA" id="ARBA00023163"/>
    </source>
</evidence>
<dbReference type="Gene3D" id="1.10.10.60">
    <property type="entry name" value="Homeodomain-like"/>
    <property type="match status" value="1"/>
</dbReference>
<evidence type="ECO:0000256" key="4">
    <source>
        <dbReference type="PROSITE-ProRule" id="PRU00335"/>
    </source>
</evidence>
<dbReference type="Proteomes" id="UP001482520">
    <property type="component" value="Unassembled WGS sequence"/>
</dbReference>
<evidence type="ECO:0000256" key="2">
    <source>
        <dbReference type="ARBA" id="ARBA00023125"/>
    </source>
</evidence>
<keyword evidence="1" id="KW-0805">Transcription regulation</keyword>
<evidence type="ECO:0000313" key="7">
    <source>
        <dbReference type="Proteomes" id="UP001482520"/>
    </source>
</evidence>
<dbReference type="PANTHER" id="PTHR30055">
    <property type="entry name" value="HTH-TYPE TRANSCRIPTIONAL REGULATOR RUTR"/>
    <property type="match status" value="1"/>
</dbReference>
<dbReference type="PANTHER" id="PTHR30055:SF238">
    <property type="entry name" value="MYCOFACTOCIN BIOSYNTHESIS TRANSCRIPTIONAL REGULATOR MFTR-RELATED"/>
    <property type="match status" value="1"/>
</dbReference>
<keyword evidence="3" id="KW-0804">Transcription</keyword>
<dbReference type="InterPro" id="IPR009057">
    <property type="entry name" value="Homeodomain-like_sf"/>
</dbReference>
<dbReference type="Pfam" id="PF00440">
    <property type="entry name" value="TetR_N"/>
    <property type="match status" value="1"/>
</dbReference>
<dbReference type="PROSITE" id="PS50977">
    <property type="entry name" value="HTH_TETR_2"/>
    <property type="match status" value="1"/>
</dbReference>
<keyword evidence="2 4" id="KW-0238">DNA-binding</keyword>
<dbReference type="InterPro" id="IPR001647">
    <property type="entry name" value="HTH_TetR"/>
</dbReference>
<feature type="DNA-binding region" description="H-T-H motif" evidence="4">
    <location>
        <begin position="37"/>
        <end position="56"/>
    </location>
</feature>
<dbReference type="NCBIfam" id="TIGR03968">
    <property type="entry name" value="mycofact_TetR"/>
    <property type="match status" value="1"/>
</dbReference>
<dbReference type="EMBL" id="JBEGDP010000031">
    <property type="protein sequence ID" value="MEQ7849219.1"/>
    <property type="molecule type" value="Genomic_DNA"/>
</dbReference>
<keyword evidence="7" id="KW-1185">Reference proteome</keyword>
<dbReference type="Gene3D" id="1.10.357.10">
    <property type="entry name" value="Tetracycline Repressor, domain 2"/>
    <property type="match status" value="1"/>
</dbReference>
<evidence type="ECO:0000259" key="5">
    <source>
        <dbReference type="PROSITE" id="PS50977"/>
    </source>
</evidence>
<name>A0ABV1P388_9ACTN</name>
<dbReference type="InterPro" id="IPR050109">
    <property type="entry name" value="HTH-type_TetR-like_transc_reg"/>
</dbReference>
<dbReference type="RefSeq" id="WP_349805517.1">
    <property type="nucleotide sequence ID" value="NZ_JBEGDP010000031.1"/>
</dbReference>
<evidence type="ECO:0000313" key="6">
    <source>
        <dbReference type="EMBL" id="MEQ7849219.1"/>
    </source>
</evidence>
<dbReference type="InterPro" id="IPR041347">
    <property type="entry name" value="MftR_C"/>
</dbReference>
<accession>A0ABV1P388</accession>
<gene>
    <name evidence="6" type="primary">mftR</name>
    <name evidence="6" type="ORF">V6R90_18235</name>
</gene>
<organism evidence="6 7">
    <name type="scientific">Nocardioides kribbensis</name>
    <dbReference type="NCBI Taxonomy" id="305517"/>
    <lineage>
        <taxon>Bacteria</taxon>
        <taxon>Bacillati</taxon>
        <taxon>Actinomycetota</taxon>
        <taxon>Actinomycetes</taxon>
        <taxon>Propionibacteriales</taxon>
        <taxon>Nocardioidaceae</taxon>
        <taxon>Nocardioides</taxon>
    </lineage>
</organism>
<dbReference type="Pfam" id="PF17754">
    <property type="entry name" value="TetR_C_14"/>
    <property type="match status" value="1"/>
</dbReference>
<proteinExistence type="predicted"/>
<feature type="domain" description="HTH tetR-type" evidence="5">
    <location>
        <begin position="14"/>
        <end position="74"/>
    </location>
</feature>
<dbReference type="InterPro" id="IPR023851">
    <property type="entry name" value="Tscrpt_reg_TetR-type"/>
</dbReference>
<comment type="caution">
    <text evidence="6">The sequence shown here is derived from an EMBL/GenBank/DDBJ whole genome shotgun (WGS) entry which is preliminary data.</text>
</comment>
<reference evidence="6 7" key="1">
    <citation type="submission" date="2024-02" db="EMBL/GenBank/DDBJ databases">
        <title>Full genome sequence of Nocardioides kribbensis.</title>
        <authorList>
            <person name="Poletto B.L."/>
            <person name="Silva G."/>
            <person name="Galante D."/>
            <person name="Campos K.R."/>
            <person name="Santos M.B.N."/>
            <person name="Sacchi C.T."/>
        </authorList>
    </citation>
    <scope>NUCLEOTIDE SEQUENCE [LARGE SCALE GENOMIC DNA]</scope>
    <source>
        <strain evidence="6 7">O4R</strain>
    </source>
</reference>